<protein>
    <submittedName>
        <fullName evidence="2">Uncharacterized protein</fullName>
    </submittedName>
</protein>
<proteinExistence type="predicted"/>
<dbReference type="WBParaSite" id="PS1159_v2.g7095.t1">
    <property type="protein sequence ID" value="PS1159_v2.g7095.t1"/>
    <property type="gene ID" value="PS1159_v2.g7095"/>
</dbReference>
<dbReference type="Proteomes" id="UP000887580">
    <property type="component" value="Unplaced"/>
</dbReference>
<evidence type="ECO:0000313" key="1">
    <source>
        <dbReference type="Proteomes" id="UP000887580"/>
    </source>
</evidence>
<accession>A0AC35GN43</accession>
<sequence length="82" mass="9449">MNNSNLALKIENDQQELILRIDRLLAQFEVIHNRVEELFSNRAFVFDVGNEIALALAPKDDAETDKKDQNQKDGSKEYTDNK</sequence>
<organism evidence="1 2">
    <name type="scientific">Panagrolaimus sp. PS1159</name>
    <dbReference type="NCBI Taxonomy" id="55785"/>
    <lineage>
        <taxon>Eukaryota</taxon>
        <taxon>Metazoa</taxon>
        <taxon>Ecdysozoa</taxon>
        <taxon>Nematoda</taxon>
        <taxon>Chromadorea</taxon>
        <taxon>Rhabditida</taxon>
        <taxon>Tylenchina</taxon>
        <taxon>Panagrolaimomorpha</taxon>
        <taxon>Panagrolaimoidea</taxon>
        <taxon>Panagrolaimidae</taxon>
        <taxon>Panagrolaimus</taxon>
    </lineage>
</organism>
<name>A0AC35GN43_9BILA</name>
<evidence type="ECO:0000313" key="2">
    <source>
        <dbReference type="WBParaSite" id="PS1159_v2.g7095.t1"/>
    </source>
</evidence>
<reference evidence="2" key="1">
    <citation type="submission" date="2022-11" db="UniProtKB">
        <authorList>
            <consortium name="WormBaseParasite"/>
        </authorList>
    </citation>
    <scope>IDENTIFICATION</scope>
</reference>